<accession>A0A0U4B686</accession>
<dbReference type="RefSeq" id="YP_010082649.1">
    <property type="nucleotide sequence ID" value="NC_055033.1"/>
</dbReference>
<reference evidence="2" key="1">
    <citation type="submission" date="2015-11" db="EMBL/GenBank/DDBJ databases">
        <authorList>
            <person name="Greene A."/>
            <person name="Schneider V.M."/>
            <person name="Bradley K.W."/>
            <person name="Asai D.J."/>
            <person name="Bowman C.A."/>
            <person name="Russell D.A."/>
            <person name="Pope W.H."/>
            <person name="Jacobs-Sera D."/>
            <person name="Hendrix R.W."/>
            <person name="Hatfull G.F."/>
        </authorList>
    </citation>
    <scope>NUCLEOTIDE SEQUENCE [LARGE SCALE GENOMIC DNA]</scope>
</reference>
<evidence type="ECO:0000313" key="2">
    <source>
        <dbReference type="Proteomes" id="UP000223391"/>
    </source>
</evidence>
<dbReference type="Proteomes" id="UP000223391">
    <property type="component" value="Segment"/>
</dbReference>
<dbReference type="GeneID" id="65071654"/>
<evidence type="ECO:0000313" key="1">
    <source>
        <dbReference type="EMBL" id="ALY10208.1"/>
    </source>
</evidence>
<keyword evidence="2" id="KW-1185">Reference proteome</keyword>
<gene>
    <name evidence="1" type="primary">40</name>
    <name evidence="1" type="ORF">SALGADO_40</name>
</gene>
<dbReference type="KEGG" id="vg:65071654"/>
<dbReference type="EMBL" id="KU160664">
    <property type="protein sequence ID" value="ALY10208.1"/>
    <property type="molecule type" value="Genomic_DNA"/>
</dbReference>
<protein>
    <submittedName>
        <fullName evidence="1">Uncharacterized protein</fullName>
    </submittedName>
</protein>
<organism evidence="1 2">
    <name type="scientific">Arthrobacter phage Salgado</name>
    <dbReference type="NCBI Taxonomy" id="1772314"/>
    <lineage>
        <taxon>Viruses</taxon>
        <taxon>Duplodnaviria</taxon>
        <taxon>Heunggongvirae</taxon>
        <taxon>Uroviricota</taxon>
        <taxon>Caudoviricetes</taxon>
        <taxon>Laroyevirus</taxon>
        <taxon>Laroyevirus salgado</taxon>
    </lineage>
</organism>
<sequence length="59" mass="6440">MESQPKPFGGLSPGLVWVEGKGFVRPSIARALAKAGRIVDWNRWSPGSGDDPKNMPYID</sequence>
<name>A0A0U4B686_9CAUD</name>
<proteinExistence type="predicted"/>